<dbReference type="InterPro" id="IPR006640">
    <property type="entry name" value="SprT-like_domain"/>
</dbReference>
<dbReference type="AlphaFoldDB" id="K6YWJ0"/>
<evidence type="ECO:0000259" key="1">
    <source>
        <dbReference type="SMART" id="SM00731"/>
    </source>
</evidence>
<dbReference type="RefSeq" id="WP_006010391.1">
    <property type="nucleotide sequence ID" value="NZ_BAEQ01000023.1"/>
</dbReference>
<dbReference type="PANTHER" id="PTHR38773">
    <property type="entry name" value="PROTEIN SPRT"/>
    <property type="match status" value="1"/>
</dbReference>
<protein>
    <submittedName>
        <fullName evidence="2">SprT protein</fullName>
    </submittedName>
</protein>
<dbReference type="Pfam" id="PF10263">
    <property type="entry name" value="SprT-like"/>
    <property type="match status" value="1"/>
</dbReference>
<feature type="domain" description="SprT-like" evidence="1">
    <location>
        <begin position="12"/>
        <end position="162"/>
    </location>
</feature>
<dbReference type="NCBIfam" id="NF003421">
    <property type="entry name" value="PRK04860.1"/>
    <property type="match status" value="1"/>
</dbReference>
<keyword evidence="3" id="KW-1185">Reference proteome</keyword>
<reference evidence="3" key="1">
    <citation type="journal article" date="2014" name="Environ. Microbiol.">
        <title>Comparative genomics of the marine bacterial genus Glaciecola reveals the high degree of genomic diversity and genomic characteristic for cold adaptation.</title>
        <authorList>
            <person name="Qin Q.L."/>
            <person name="Xie B.B."/>
            <person name="Yu Y."/>
            <person name="Shu Y.L."/>
            <person name="Rong J.C."/>
            <person name="Zhang Y.J."/>
            <person name="Zhao D.L."/>
            <person name="Chen X.L."/>
            <person name="Zhang X.Y."/>
            <person name="Chen B."/>
            <person name="Zhou B.C."/>
            <person name="Zhang Y.Z."/>
        </authorList>
    </citation>
    <scope>NUCLEOTIDE SEQUENCE [LARGE SCALE GENOMIC DNA]</scope>
    <source>
        <strain evidence="3">ACAM 615</strain>
    </source>
</reference>
<dbReference type="STRING" id="1121922.GCA_000428905_00751"/>
<evidence type="ECO:0000313" key="2">
    <source>
        <dbReference type="EMBL" id="GAC28316.1"/>
    </source>
</evidence>
<gene>
    <name evidence="2" type="primary">sprT</name>
    <name evidence="2" type="ORF">GPAL_1444</name>
</gene>
<proteinExistence type="predicted"/>
<sequence length="162" mass="18585">MNDIDLLNSAETAIEQSCQLANTYFSTRFAMPSVSLNQRGKIAGSAHLQKNIIKLNKKLFIQNFEDFLHQVIPHEVAHIICYQKFGKVKPHGIEWQGIMRSLFSLDANVTHKYDVANIGMQDFAYRCDCNELIMLSTVRHNKVSRGKHRYRCQKCKSLLTPA</sequence>
<evidence type="ECO:0000313" key="3">
    <source>
        <dbReference type="Proteomes" id="UP000006251"/>
    </source>
</evidence>
<organism evidence="2 3">
    <name type="scientific">Brumicola pallidula DSM 14239 = ACAM 615</name>
    <dbReference type="NCBI Taxonomy" id="1121922"/>
    <lineage>
        <taxon>Bacteria</taxon>
        <taxon>Pseudomonadati</taxon>
        <taxon>Pseudomonadota</taxon>
        <taxon>Gammaproteobacteria</taxon>
        <taxon>Alteromonadales</taxon>
        <taxon>Alteromonadaceae</taxon>
        <taxon>Brumicola</taxon>
    </lineage>
</organism>
<dbReference type="OrthoDB" id="267364at2"/>
<dbReference type="SMART" id="SM00731">
    <property type="entry name" value="SprT"/>
    <property type="match status" value="1"/>
</dbReference>
<name>K6YWJ0_9ALTE</name>
<comment type="caution">
    <text evidence="2">The sequence shown here is derived from an EMBL/GenBank/DDBJ whole genome shotgun (WGS) entry which is preliminary data.</text>
</comment>
<dbReference type="GO" id="GO:0006950">
    <property type="term" value="P:response to stress"/>
    <property type="evidence" value="ECO:0007669"/>
    <property type="project" value="UniProtKB-ARBA"/>
</dbReference>
<accession>K6YWJ0</accession>
<dbReference type="EMBL" id="BAEQ01000023">
    <property type="protein sequence ID" value="GAC28316.1"/>
    <property type="molecule type" value="Genomic_DNA"/>
</dbReference>
<dbReference type="Proteomes" id="UP000006251">
    <property type="component" value="Unassembled WGS sequence"/>
</dbReference>
<dbReference type="PANTHER" id="PTHR38773:SF1">
    <property type="entry name" value="PROTEIN SPRT"/>
    <property type="match status" value="1"/>
</dbReference>